<sequence length="84" mass="9765">MDTMAMDIKHLRLDLRKVVERVTTTETEVATLQNTARELQTTLVDLKRGKTQLDECLEDAEDRFRFLGIPERAEEPSVELFLED</sequence>
<name>A0AAV7QRB5_PLEWA</name>
<keyword evidence="3" id="KW-1185">Reference proteome</keyword>
<evidence type="ECO:0000313" key="3">
    <source>
        <dbReference type="Proteomes" id="UP001066276"/>
    </source>
</evidence>
<protein>
    <submittedName>
        <fullName evidence="2">Uncharacterized protein</fullName>
    </submittedName>
</protein>
<evidence type="ECO:0000313" key="2">
    <source>
        <dbReference type="EMBL" id="KAJ1141956.1"/>
    </source>
</evidence>
<dbReference type="Gene3D" id="1.20.5.340">
    <property type="match status" value="1"/>
</dbReference>
<comment type="caution">
    <text evidence="2">The sequence shown here is derived from an EMBL/GenBank/DDBJ whole genome shotgun (WGS) entry which is preliminary data.</text>
</comment>
<dbReference type="Proteomes" id="UP001066276">
    <property type="component" value="Chromosome 6"/>
</dbReference>
<accession>A0AAV7QRB5</accession>
<proteinExistence type="predicted"/>
<dbReference type="EMBL" id="JANPWB010000010">
    <property type="protein sequence ID" value="KAJ1141956.1"/>
    <property type="molecule type" value="Genomic_DNA"/>
</dbReference>
<gene>
    <name evidence="2" type="ORF">NDU88_008284</name>
</gene>
<organism evidence="2 3">
    <name type="scientific">Pleurodeles waltl</name>
    <name type="common">Iberian ribbed newt</name>
    <dbReference type="NCBI Taxonomy" id="8319"/>
    <lineage>
        <taxon>Eukaryota</taxon>
        <taxon>Metazoa</taxon>
        <taxon>Chordata</taxon>
        <taxon>Craniata</taxon>
        <taxon>Vertebrata</taxon>
        <taxon>Euteleostomi</taxon>
        <taxon>Amphibia</taxon>
        <taxon>Batrachia</taxon>
        <taxon>Caudata</taxon>
        <taxon>Salamandroidea</taxon>
        <taxon>Salamandridae</taxon>
        <taxon>Pleurodelinae</taxon>
        <taxon>Pleurodeles</taxon>
    </lineage>
</organism>
<reference evidence="2" key="1">
    <citation type="journal article" date="2022" name="bioRxiv">
        <title>Sequencing and chromosome-scale assembly of the giantPleurodeles waltlgenome.</title>
        <authorList>
            <person name="Brown T."/>
            <person name="Elewa A."/>
            <person name="Iarovenko S."/>
            <person name="Subramanian E."/>
            <person name="Araus A.J."/>
            <person name="Petzold A."/>
            <person name="Susuki M."/>
            <person name="Suzuki K.-i.T."/>
            <person name="Hayashi T."/>
            <person name="Toyoda A."/>
            <person name="Oliveira C."/>
            <person name="Osipova E."/>
            <person name="Leigh N.D."/>
            <person name="Simon A."/>
            <person name="Yun M.H."/>
        </authorList>
    </citation>
    <scope>NUCLEOTIDE SEQUENCE</scope>
    <source>
        <strain evidence="2">20211129_DDA</strain>
        <tissue evidence="2">Liver</tissue>
    </source>
</reference>
<dbReference type="SUPFAM" id="SSF57997">
    <property type="entry name" value="Tropomyosin"/>
    <property type="match status" value="1"/>
</dbReference>
<keyword evidence="1" id="KW-0175">Coiled coil</keyword>
<feature type="coiled-coil region" evidence="1">
    <location>
        <begin position="22"/>
        <end position="49"/>
    </location>
</feature>
<dbReference type="AlphaFoldDB" id="A0AAV7QRB5"/>
<evidence type="ECO:0000256" key="1">
    <source>
        <dbReference type="SAM" id="Coils"/>
    </source>
</evidence>